<organism evidence="1">
    <name type="scientific">Arundo donax</name>
    <name type="common">Giant reed</name>
    <name type="synonym">Donax arundinaceus</name>
    <dbReference type="NCBI Taxonomy" id="35708"/>
    <lineage>
        <taxon>Eukaryota</taxon>
        <taxon>Viridiplantae</taxon>
        <taxon>Streptophyta</taxon>
        <taxon>Embryophyta</taxon>
        <taxon>Tracheophyta</taxon>
        <taxon>Spermatophyta</taxon>
        <taxon>Magnoliopsida</taxon>
        <taxon>Liliopsida</taxon>
        <taxon>Poales</taxon>
        <taxon>Poaceae</taxon>
        <taxon>PACMAD clade</taxon>
        <taxon>Arundinoideae</taxon>
        <taxon>Arundineae</taxon>
        <taxon>Arundo</taxon>
    </lineage>
</organism>
<evidence type="ECO:0000313" key="1">
    <source>
        <dbReference type="EMBL" id="JAE22701.1"/>
    </source>
</evidence>
<reference evidence="1" key="1">
    <citation type="submission" date="2014-09" db="EMBL/GenBank/DDBJ databases">
        <authorList>
            <person name="Magalhaes I.L.F."/>
            <person name="Oliveira U."/>
            <person name="Santos F.R."/>
            <person name="Vidigal T.H.D.A."/>
            <person name="Brescovit A.D."/>
            <person name="Santos A.J."/>
        </authorList>
    </citation>
    <scope>NUCLEOTIDE SEQUENCE</scope>
    <source>
        <tissue evidence="1">Shoot tissue taken approximately 20 cm above the soil surface</tissue>
    </source>
</reference>
<dbReference type="AlphaFoldDB" id="A0A0A9GJJ3"/>
<protein>
    <submittedName>
        <fullName evidence="1">Uncharacterized protein</fullName>
    </submittedName>
</protein>
<accession>A0A0A9GJJ3</accession>
<proteinExistence type="predicted"/>
<name>A0A0A9GJJ3_ARUDO</name>
<dbReference type="EMBL" id="GBRH01175195">
    <property type="protein sequence ID" value="JAE22701.1"/>
    <property type="molecule type" value="Transcribed_RNA"/>
</dbReference>
<sequence>MSRQLNSYSALLRTYCLMMQPLQILDHGYCNVRCGPSSRGWFNLTPSIVYLCY</sequence>
<reference evidence="1" key="2">
    <citation type="journal article" date="2015" name="Data Brief">
        <title>Shoot transcriptome of the giant reed, Arundo donax.</title>
        <authorList>
            <person name="Barrero R.A."/>
            <person name="Guerrero F.D."/>
            <person name="Moolhuijzen P."/>
            <person name="Goolsby J.A."/>
            <person name="Tidwell J."/>
            <person name="Bellgard S.E."/>
            <person name="Bellgard M.I."/>
        </authorList>
    </citation>
    <scope>NUCLEOTIDE SEQUENCE</scope>
    <source>
        <tissue evidence="1">Shoot tissue taken approximately 20 cm above the soil surface</tissue>
    </source>
</reference>